<name>A0A2A6B306_PRIPA</name>
<keyword evidence="1" id="KW-0175">Coiled coil</keyword>
<feature type="compositionally biased region" description="Low complexity" evidence="2">
    <location>
        <begin position="448"/>
        <end position="466"/>
    </location>
</feature>
<reference evidence="4" key="1">
    <citation type="journal article" date="2008" name="Nat. Genet.">
        <title>The Pristionchus pacificus genome provides a unique perspective on nematode lifestyle and parasitism.</title>
        <authorList>
            <person name="Dieterich C."/>
            <person name="Clifton S.W."/>
            <person name="Schuster L.N."/>
            <person name="Chinwalla A."/>
            <person name="Delehaunty K."/>
            <person name="Dinkelacker I."/>
            <person name="Fulton L."/>
            <person name="Fulton R."/>
            <person name="Godfrey J."/>
            <person name="Minx P."/>
            <person name="Mitreva M."/>
            <person name="Roeseler W."/>
            <person name="Tian H."/>
            <person name="Witte H."/>
            <person name="Yang S.P."/>
            <person name="Wilson R.K."/>
            <person name="Sommer R.J."/>
        </authorList>
    </citation>
    <scope>NUCLEOTIDE SEQUENCE [LARGE SCALE GENOMIC DNA]</scope>
    <source>
        <strain evidence="4">PS312</strain>
    </source>
</reference>
<accession>A0A2A6B306</accession>
<feature type="region of interest" description="Disordered" evidence="2">
    <location>
        <begin position="686"/>
        <end position="729"/>
    </location>
</feature>
<dbReference type="EnsemblMetazoa" id="PPA03872.1">
    <property type="protein sequence ID" value="PPA03872.1"/>
    <property type="gene ID" value="WBGene00093426"/>
</dbReference>
<sequence>MPGPYQVKVRWNKRAATLVPSHSAKRPKRALPDWANPAKRRTKRVEASIRDAQNEEEMIIDAAEEPKSAQVLASISQSHGNAAADDDVEQQNGQFPSHVLTKIFNYLPINNDGIRCPFPDTVRVVCQHWNTIMADGFVTHAAMTMDANLTPESSLSEIRWFGIEPNFEVKYAYHDSVLRNDPSELISPVDLTEAFVKQLKDILSINKVKGVKINFKSSGVYRRRRSRNVINSCTRGSLLELLKISRHVEDIDQRLIDSTFVDNFVSEKKDNDFNAITVTCGKVVQAVDVSAWDKLDHFFGVRCSAPLLEILAAAQRYRRKNPNQIERRGILGILCSWVLRLSDEPQDLIRLLAGGPPDGWTIDAPFQVAREVQEFSSSINDDTTVQMRRYPEGYYIMPGSSSIDHRNSKRAAAHVNDDPGGIKRLALASGRSNEDNEGNANNEVLADSPSTSAPQRAAPSQSATPSVHRPVFQPQSHTGSSSAPSTPGNSANQNAMIANLFGLSGQSNNSSPLQMAAPAQSDSNLATYGAFAMHYQKTTGNSWFSSGNGAIFPLNHTPACGQPHSSLPNFWTPSEAELFALSMASQMPWTSLPALFGMQQLTMPTQAHISSTNIFNEDGRQDEKKAKRMEKIEERMMRDNKEIEETEKWKQKATQLEEENKRLRNLLSSEQQPQSAPILKAVPKLSQRAELHKRPSPSIDASRSESEEPQSAQVLVLPSPSHDAKAAAENDVDQKMIGTVELQTPSIENGQFPSPALIKIFEHLPINSDGFRCPLPDTMRAICRHWNTVVRDYYRNNALDQRTSVRHLLISQMGDGFVTHSAMAMDVNLTPESTLSEIKWFGVEPNFDVKYAYHDSLLRNGSNPSELISPIGRRWISTAMVKLNDQLPSVGSPSESVRNEMFTYLKKFLSYYLPDEIILDEVDLTEAFVDQLFNILTINEVKGVKINFKSSGVYRRRGFRNVTNSCSQESLLKLMKISRHVEDIDQRLIDSTFIRKFVTGKKDNDFNVITVARHEVVRRVDLSNWDELDHFYGISLSAPLLDILAAAERYRQKNPNQTGRRGLKCRWILRLADSTQDLIRLLVGGPPDRWTLDAPFQVVRENHRFTSSINAKTTVRISRHREGYYDVYVWL</sequence>
<organism evidence="3 4">
    <name type="scientific">Pristionchus pacificus</name>
    <name type="common">Parasitic nematode worm</name>
    <dbReference type="NCBI Taxonomy" id="54126"/>
    <lineage>
        <taxon>Eukaryota</taxon>
        <taxon>Metazoa</taxon>
        <taxon>Ecdysozoa</taxon>
        <taxon>Nematoda</taxon>
        <taxon>Chromadorea</taxon>
        <taxon>Rhabditida</taxon>
        <taxon>Rhabditina</taxon>
        <taxon>Diplogasteromorpha</taxon>
        <taxon>Diplogasteroidea</taxon>
        <taxon>Neodiplogasteridae</taxon>
        <taxon>Pristionchus</taxon>
    </lineage>
</organism>
<protein>
    <submittedName>
        <fullName evidence="3">Uncharacterized protein</fullName>
    </submittedName>
</protein>
<evidence type="ECO:0000256" key="2">
    <source>
        <dbReference type="SAM" id="MobiDB-lite"/>
    </source>
</evidence>
<keyword evidence="4" id="KW-1185">Reference proteome</keyword>
<proteinExistence type="predicted"/>
<feature type="coiled-coil region" evidence="1">
    <location>
        <begin position="626"/>
        <end position="666"/>
    </location>
</feature>
<feature type="region of interest" description="Disordered" evidence="2">
    <location>
        <begin position="18"/>
        <end position="46"/>
    </location>
</feature>
<dbReference type="AlphaFoldDB" id="A0A2A6B306"/>
<gene>
    <name evidence="3" type="primary">WBGene00093426</name>
</gene>
<feature type="region of interest" description="Disordered" evidence="2">
    <location>
        <begin position="401"/>
        <end position="493"/>
    </location>
</feature>
<accession>A0A8R1U4J9</accession>
<evidence type="ECO:0000313" key="4">
    <source>
        <dbReference type="Proteomes" id="UP000005239"/>
    </source>
</evidence>
<dbReference type="Proteomes" id="UP000005239">
    <property type="component" value="Unassembled WGS sequence"/>
</dbReference>
<reference evidence="3" key="2">
    <citation type="submission" date="2022-06" db="UniProtKB">
        <authorList>
            <consortium name="EnsemblMetazoa"/>
        </authorList>
    </citation>
    <scope>IDENTIFICATION</scope>
    <source>
        <strain evidence="3">PS312</strain>
    </source>
</reference>
<evidence type="ECO:0000313" key="3">
    <source>
        <dbReference type="EnsemblMetazoa" id="PPA03872.1"/>
    </source>
</evidence>
<evidence type="ECO:0000256" key="1">
    <source>
        <dbReference type="SAM" id="Coils"/>
    </source>
</evidence>
<feature type="compositionally biased region" description="Polar residues" evidence="2">
    <location>
        <begin position="473"/>
        <end position="493"/>
    </location>
</feature>